<feature type="compositionally biased region" description="Acidic residues" evidence="1">
    <location>
        <begin position="1159"/>
        <end position="1179"/>
    </location>
</feature>
<dbReference type="InterPro" id="IPR000719">
    <property type="entry name" value="Prot_kinase_dom"/>
</dbReference>
<feature type="compositionally biased region" description="Low complexity" evidence="1">
    <location>
        <begin position="1722"/>
        <end position="1738"/>
    </location>
</feature>
<feature type="region of interest" description="Disordered" evidence="1">
    <location>
        <begin position="1241"/>
        <end position="1274"/>
    </location>
</feature>
<feature type="region of interest" description="Disordered" evidence="1">
    <location>
        <begin position="1022"/>
        <end position="1043"/>
    </location>
</feature>
<feature type="region of interest" description="Disordered" evidence="1">
    <location>
        <begin position="451"/>
        <end position="478"/>
    </location>
</feature>
<keyword evidence="4" id="KW-1185">Reference proteome</keyword>
<feature type="compositionally biased region" description="Low complexity" evidence="1">
    <location>
        <begin position="456"/>
        <end position="469"/>
    </location>
</feature>
<feature type="region of interest" description="Disordered" evidence="1">
    <location>
        <begin position="1864"/>
        <end position="1896"/>
    </location>
</feature>
<dbReference type="PANTHER" id="PTHR24417:SF7">
    <property type="entry name" value="CHROMATIN MODIFICATION-RELATED PROTEIN EAF1"/>
    <property type="match status" value="1"/>
</dbReference>
<comment type="caution">
    <text evidence="3">The sequence shown here is derived from an EMBL/GenBank/DDBJ whole genome shotgun (WGS) entry which is preliminary data.</text>
</comment>
<feature type="compositionally biased region" description="Polar residues" evidence="1">
    <location>
        <begin position="971"/>
        <end position="982"/>
    </location>
</feature>
<dbReference type="Gene3D" id="1.10.510.10">
    <property type="entry name" value="Transferase(Phosphotransferase) domain 1"/>
    <property type="match status" value="1"/>
</dbReference>
<feature type="region of interest" description="Disordered" evidence="1">
    <location>
        <begin position="779"/>
        <end position="805"/>
    </location>
</feature>
<protein>
    <recommendedName>
        <fullName evidence="2">Protein kinase domain-containing protein</fullName>
    </recommendedName>
</protein>
<evidence type="ECO:0000313" key="3">
    <source>
        <dbReference type="EMBL" id="KAK7601761.1"/>
    </source>
</evidence>
<feature type="region of interest" description="Disordered" evidence="1">
    <location>
        <begin position="1501"/>
        <end position="1535"/>
    </location>
</feature>
<organism evidence="3 4">
    <name type="scientific">Parthenolecanium corni</name>
    <dbReference type="NCBI Taxonomy" id="536013"/>
    <lineage>
        <taxon>Eukaryota</taxon>
        <taxon>Metazoa</taxon>
        <taxon>Ecdysozoa</taxon>
        <taxon>Arthropoda</taxon>
        <taxon>Hexapoda</taxon>
        <taxon>Insecta</taxon>
        <taxon>Pterygota</taxon>
        <taxon>Neoptera</taxon>
        <taxon>Paraneoptera</taxon>
        <taxon>Hemiptera</taxon>
        <taxon>Sternorrhyncha</taxon>
        <taxon>Coccoidea</taxon>
        <taxon>Coccidae</taxon>
        <taxon>Parthenolecanium</taxon>
    </lineage>
</organism>
<feature type="region of interest" description="Disordered" evidence="1">
    <location>
        <begin position="1918"/>
        <end position="1949"/>
    </location>
</feature>
<dbReference type="Gene3D" id="3.30.200.20">
    <property type="entry name" value="Phosphorylase Kinase, domain 1"/>
    <property type="match status" value="1"/>
</dbReference>
<dbReference type="InterPro" id="IPR011009">
    <property type="entry name" value="Kinase-like_dom_sf"/>
</dbReference>
<feature type="region of interest" description="Disordered" evidence="1">
    <location>
        <begin position="971"/>
        <end position="994"/>
    </location>
</feature>
<feature type="compositionally biased region" description="Basic and acidic residues" evidence="1">
    <location>
        <begin position="1559"/>
        <end position="1574"/>
    </location>
</feature>
<dbReference type="CDD" id="cd00192">
    <property type="entry name" value="PTKc"/>
    <property type="match status" value="1"/>
</dbReference>
<accession>A0AAN9Y7A8</accession>
<sequence>MVNAVMEFRNSVSESNVNSVGLDFVNPLQNVQPSRYSIFSSIVEATIEKQPDSIVTFEPLPKVLPTKFTSSVRLPQFNGNTNDIGFIEEWLGERDFPRQQLHYLRECGQGWFGKVVEGEARGIVPSSNKVYRVIVRILKEDATAAERAHFLQEARPYKELSHPNVLKLLGRCLENAPFLLVFETCANGDLKSYLRQNVGNRDALIFQGIILRMAVDVASGLSYMLQHSFVHTDIAARNCLVTGDLRVKVGDYGTSLQQYKNEYYINGDIALPIRWCAPETLNCSDTCIEPKPVSGTSCIWSYGVLLWELEEWGELPYGELTNDQVITKVFGEGYRLPFPSNRTPYSQEIFNIMQECWKDYADRPSFIHVMNALSALMHRFKNNDHFESRWHTSKPNTIPVTDNADKLTSRLASLSSKADNDSGIDLDNPGRLRGLSMSQLQQSVSRQRIINDELSSESPASSRRFSNSSTGDLFSSPVSLKHRSPSLENLHGSLDTIGILGRRISGDEVFGSSSSDYWLKERRCDDDESSAKVDFQLGLCSRNSDASILWNDKPLFQTDSYLEDTSFTKRADSLGTDAEEEIWRKRIERGEFTEKVKEKSKSVADLMILTHIECSESSESDSLPSFHSRQSSFNRHCRRVPKLSNAPLSLFNSLSFGSESNLPAVEKDDNFQEALKKIQIAKMNGDEDSLNLVSFQANSLAGREEAGSSGGGGSGGGGKMGHHHFLANEASEKRSPHYHLVHSSHINNACSSAIPASKAKLPLFDNSLFEDAATMLEKRAPGDGAESASCTEPSAVASDATEASEPHVLVTDNSSCMIASVPVAEVPATTPTVELADLVVIGPSECDTLEYFKGLKTTLVDEKLESPSDEAPESSFRPSSPQTLNEFLQDSSDDYFYKCGNDEAEDDQQQLDEVARTRSSYCEYCYAKCHFSNECLRCKDKSLEENCSCESFENLEKYRDCTALNSCPFQSDDSGRGTDQINSGDGSSDKSLDGSISVQMNEVKNRLEDVIAKFAVTDEMSDDNCSSLEDDKDTKYVEDNSPDSTEEFIEKVKAVAGEVEVLELETNDDIASCVNDDFKVQVFEADEEDGSQRAREAASVADVENVIIVDNEGVLNCGSSRRDSLLAISEENDNSASFEEDTCIGAGVSSSNSGKWSNDDESGSDAELKDEEGDEEEDEKSSSSRTFVKVEQLFFTVDPKFEREYEAELSKSESFSKFDNSLSECSDMNVSGVDVNEMKLQEKEAEVVSPAEESSMADVNGVASPSQGKADTCENRVEYELSDILEGLHEPISLPYSVNRPADESKATAECEDADGAKHADVNKADAASPPPSPENTTVSNSWLPSPIDDEEDDESFGNKRVLLEMDLSFVEAIRNELREKLPNTSTLAIVEPEESCEPENANITIEYNSYPPQLSPILEEEEEDCSVASSISVFSTDTNESSSETLNGGYEGGDDLLVVNTDTNEASIVDTVSAANTLSSPLFQQPLHNLNETYDIVDENDDTIGFTDPLDSDSFPSPDSLSPGTSSKTGAQLSYSSSDCGNLSDVFLSPSSSSKNFDDFDIDRSTEDGRHLNTPENVLQSDSRDEYQKAIFNIDEMLKKSECGLDMLTPTTSSGSCNITDECSAAKHDERSETWLKSFFTPVEETTSMVEFEACPSLVESEFRSLPADFKSENWPAAEELVGHNQDGVANCEKVADVVNVVSPGAAESSFDPCSMTLNDSSVPATPSSTPTGNSTSDLRADNSLASFKMVSSTPAKELQLLPVQSVKQKNSLALFGNTCKQIRNFQVSLVEEDCYAKTRTSPVSPKNMDVCFGERLLGTSPEHSEKTWKSSSPSLNSFLGSQNLETLGLKELSVSDMMSTSFIESGSQDGSVDGKDENQQHSDESDGDDDQGIESTCDEFVWKKNDETFAVMESDDKKTDFRAEKVADDDDEDDDDDDEELTDFVPFSWNSDAIPQRSALKSKERPKNDKKNVSFKKQKYHCVYEYPKEEPNYSRRYDAMLQERMLNFLNLNQDYLYNDYSSFSDWELDDCEEPPPCSDDLLPYPISPALSSKTNLSNKLGFYTIGAYDLDSSTKTDDVSPNFVNSNSVSSPTIYSAASPAVTSGTQVSSDSGEKNGGILQANRSIPSCILANDRAAAGKFREFNFENVKPMNGDKSPSPSDGVECSGDLLSPGLGELRHAKSRLKLDLGSKTLPAKPESVEKVSPEKCRETEPPSHRQPDDGELLEECSSDDFVDDFGGLNYKACDISPVVELKSLTSTSVA</sequence>
<gene>
    <name evidence="3" type="ORF">V9T40_009202</name>
</gene>
<reference evidence="3 4" key="1">
    <citation type="submission" date="2024-03" db="EMBL/GenBank/DDBJ databases">
        <title>Adaptation during the transition from Ophiocordyceps entomopathogen to insect associate is accompanied by gene loss and intensified selection.</title>
        <authorList>
            <person name="Ward C.M."/>
            <person name="Onetto C.A."/>
            <person name="Borneman A.R."/>
        </authorList>
    </citation>
    <scope>NUCLEOTIDE SEQUENCE [LARGE SCALE GENOMIC DNA]</scope>
    <source>
        <strain evidence="3">AWRI1</strain>
        <tissue evidence="3">Single Adult Female</tissue>
    </source>
</reference>
<feature type="compositionally biased region" description="Basic and acidic residues" evidence="1">
    <location>
        <begin position="2201"/>
        <end position="2223"/>
    </location>
</feature>
<dbReference type="GO" id="GO:0004672">
    <property type="term" value="F:protein kinase activity"/>
    <property type="evidence" value="ECO:0007669"/>
    <property type="project" value="InterPro"/>
</dbReference>
<dbReference type="Proteomes" id="UP001367676">
    <property type="component" value="Unassembled WGS sequence"/>
</dbReference>
<dbReference type="PRINTS" id="PR00109">
    <property type="entry name" value="TYRKINASE"/>
</dbReference>
<feature type="compositionally biased region" description="Basic and acidic residues" evidence="1">
    <location>
        <begin position="1918"/>
        <end position="1928"/>
    </location>
</feature>
<dbReference type="PANTHER" id="PTHR24417">
    <property type="entry name" value="SERINE/THREONINE-PROTEIN KINASE LMTK1"/>
    <property type="match status" value="1"/>
</dbReference>
<feature type="compositionally biased region" description="Basic and acidic residues" evidence="1">
    <location>
        <begin position="1301"/>
        <end position="1324"/>
    </location>
</feature>
<feature type="domain" description="Protein kinase" evidence="2">
    <location>
        <begin position="101"/>
        <end position="381"/>
    </location>
</feature>
<feature type="region of interest" description="Disordered" evidence="1">
    <location>
        <begin position="703"/>
        <end position="723"/>
    </location>
</feature>
<feature type="compositionally biased region" description="Polar residues" evidence="1">
    <location>
        <begin position="1335"/>
        <end position="1344"/>
    </location>
</feature>
<feature type="compositionally biased region" description="Gly residues" evidence="1">
    <location>
        <begin position="708"/>
        <end position="719"/>
    </location>
</feature>
<dbReference type="InterPro" id="IPR008266">
    <property type="entry name" value="Tyr_kinase_AS"/>
</dbReference>
<feature type="compositionally biased region" description="Low complexity" evidence="1">
    <location>
        <begin position="1509"/>
        <end position="1524"/>
    </location>
</feature>
<feature type="region of interest" description="Disordered" evidence="1">
    <location>
        <begin position="1131"/>
        <end position="1185"/>
    </location>
</feature>
<dbReference type="SUPFAM" id="SSF56112">
    <property type="entry name" value="Protein kinase-like (PK-like)"/>
    <property type="match status" value="1"/>
</dbReference>
<evidence type="ECO:0000313" key="4">
    <source>
        <dbReference type="Proteomes" id="UP001367676"/>
    </source>
</evidence>
<feature type="compositionally biased region" description="Acidic residues" evidence="1">
    <location>
        <begin position="1929"/>
        <end position="1944"/>
    </location>
</feature>
<feature type="region of interest" description="Disordered" evidence="1">
    <location>
        <begin position="1559"/>
        <end position="1578"/>
    </location>
</feature>
<feature type="compositionally biased region" description="Acidic residues" evidence="1">
    <location>
        <begin position="1131"/>
        <end position="1142"/>
    </location>
</feature>
<dbReference type="EMBL" id="JBBCAQ010000010">
    <property type="protein sequence ID" value="KAK7601761.1"/>
    <property type="molecule type" value="Genomic_DNA"/>
</dbReference>
<evidence type="ECO:0000256" key="1">
    <source>
        <dbReference type="SAM" id="MobiDB-lite"/>
    </source>
</evidence>
<feature type="region of interest" description="Disordered" evidence="1">
    <location>
        <begin position="864"/>
        <end position="883"/>
    </location>
</feature>
<feature type="compositionally biased region" description="Basic and acidic residues" evidence="1">
    <location>
        <begin position="1874"/>
        <end position="1886"/>
    </location>
</feature>
<feature type="region of interest" description="Disordered" evidence="1">
    <location>
        <begin position="1292"/>
        <end position="1356"/>
    </location>
</feature>
<evidence type="ECO:0000259" key="2">
    <source>
        <dbReference type="PROSITE" id="PS50011"/>
    </source>
</evidence>
<feature type="region of interest" description="Disordered" evidence="1">
    <location>
        <begin position="1719"/>
        <end position="1740"/>
    </location>
</feature>
<feature type="compositionally biased region" description="Polar residues" evidence="1">
    <location>
        <begin position="1525"/>
        <end position="1535"/>
    </location>
</feature>
<dbReference type="PROSITE" id="PS50011">
    <property type="entry name" value="PROTEIN_KINASE_DOM"/>
    <property type="match status" value="1"/>
</dbReference>
<dbReference type="PROSITE" id="PS00109">
    <property type="entry name" value="PROTEIN_KINASE_TYR"/>
    <property type="match status" value="1"/>
</dbReference>
<dbReference type="Pfam" id="PF07714">
    <property type="entry name" value="PK_Tyr_Ser-Thr"/>
    <property type="match status" value="1"/>
</dbReference>
<name>A0AAN9Y7A8_9HEMI</name>
<dbReference type="GO" id="GO:0005524">
    <property type="term" value="F:ATP binding"/>
    <property type="evidence" value="ECO:0007669"/>
    <property type="project" value="InterPro"/>
</dbReference>
<dbReference type="InterPro" id="IPR001245">
    <property type="entry name" value="Ser-Thr/Tyr_kinase_cat_dom"/>
</dbReference>
<feature type="compositionally biased region" description="Low complexity" evidence="1">
    <location>
        <begin position="1247"/>
        <end position="1257"/>
    </location>
</feature>
<proteinExistence type="predicted"/>
<feature type="region of interest" description="Disordered" evidence="1">
    <location>
        <begin position="2191"/>
        <end position="2227"/>
    </location>
</feature>